<gene>
    <name evidence="3" type="ORF">BHE16_03030</name>
</gene>
<dbReference type="InterPro" id="IPR007391">
    <property type="entry name" value="Vancomycin_resist_VanW"/>
</dbReference>
<dbReference type="PANTHER" id="PTHR35788">
    <property type="entry name" value="EXPORTED PROTEIN-RELATED"/>
    <property type="match status" value="1"/>
</dbReference>
<dbReference type="Pfam" id="PF12229">
    <property type="entry name" value="PG_binding_4"/>
    <property type="match status" value="1"/>
</dbReference>
<keyword evidence="1" id="KW-1133">Transmembrane helix</keyword>
<keyword evidence="1" id="KW-0472">Membrane</keyword>
<name>A0A1L2ZLU3_9MICC</name>
<accession>A0A1L2ZLU3</accession>
<dbReference type="EMBL" id="CP018135">
    <property type="protein sequence ID" value="APF40167.1"/>
    <property type="molecule type" value="Genomic_DNA"/>
</dbReference>
<evidence type="ECO:0000259" key="2">
    <source>
        <dbReference type="Pfam" id="PF12229"/>
    </source>
</evidence>
<dbReference type="PANTHER" id="PTHR35788:SF1">
    <property type="entry name" value="EXPORTED PROTEIN"/>
    <property type="match status" value="1"/>
</dbReference>
<protein>
    <recommendedName>
        <fullName evidence="2">YoaR-like putative peptidoglycan binding domain-containing protein</fullName>
    </recommendedName>
</protein>
<reference evidence="3 4" key="1">
    <citation type="submission" date="2016-11" db="EMBL/GenBank/DDBJ databases">
        <title>Genome sequencing of Zhihengliuella aestuarii B18 antagonistic to Plasmodiophora brassicae.</title>
        <authorList>
            <person name="Luo Y."/>
        </authorList>
    </citation>
    <scope>NUCLEOTIDE SEQUENCE [LARGE SCALE GENOMIC DNA]</scope>
    <source>
        <strain evidence="3 4">B18</strain>
    </source>
</reference>
<keyword evidence="4" id="KW-1185">Reference proteome</keyword>
<dbReference type="RefSeq" id="WP_071893644.1">
    <property type="nucleotide sequence ID" value="NZ_CP018135.1"/>
</dbReference>
<dbReference type="STRING" id="556325.BHE16_03030"/>
<dbReference type="KEGG" id="nae:BHE16_03030"/>
<organism evidence="3 4">
    <name type="scientific">Neomicrococcus aestuarii</name>
    <dbReference type="NCBI Taxonomy" id="556325"/>
    <lineage>
        <taxon>Bacteria</taxon>
        <taxon>Bacillati</taxon>
        <taxon>Actinomycetota</taxon>
        <taxon>Actinomycetes</taxon>
        <taxon>Micrococcales</taxon>
        <taxon>Micrococcaceae</taxon>
        <taxon>Neomicrococcus</taxon>
    </lineage>
</organism>
<dbReference type="Proteomes" id="UP000183530">
    <property type="component" value="Chromosome"/>
</dbReference>
<feature type="domain" description="YoaR-like putative peptidoglycan binding" evidence="2">
    <location>
        <begin position="129"/>
        <end position="203"/>
    </location>
</feature>
<evidence type="ECO:0000256" key="1">
    <source>
        <dbReference type="SAM" id="Phobius"/>
    </source>
</evidence>
<dbReference type="InterPro" id="IPR022029">
    <property type="entry name" value="YoaR-like_PG-bd"/>
</dbReference>
<keyword evidence="1" id="KW-0812">Transmembrane</keyword>
<feature type="transmembrane region" description="Helical" evidence="1">
    <location>
        <begin position="24"/>
        <end position="46"/>
    </location>
</feature>
<sequence length="577" mass="61546">MTAKNTSDSTSSASKGSAKSKKKAWIISSAAVVLVACGYGGAAYALQDQVPRDAQVEGVEVGGLSHADAVSALKDSFSDELQEKVMVVSGDDRVALTPEKTGLGFDYEGTLDGLTGFTLDPVALYQRVFGGTNIPLKTSADTAVLGNALETAAETLNRDPKEGKLAFSNGKVVFDEPTDGLTVDLEKTEEAVAREWRNESREVEAVTESVDPKMPASAFAEAREQAEALVSGNITVKAGAYNAVLTPTALANASAFTTEGSKVSLVVGNSKLTNAVIAANSNLKSTARDASVVFKNQVPVVVDSQTGRAIDNTGLNSKVLEASTTEARTTSVTFTEVQPEVTTAEVKSWGLTKKIVEFATPYPTYDATRTKNLVAGAKKVTGVIVQPGEVFSLENALGPITTANGYFESGVVEDGFSTTAVGGGLSQISTQLFNVGFLGGMDDVEHRPHSRWFDRYPAGREATLWSGQIDMKWRNTTDKPVLIQTYVTDSEVVSVLWGTKKWNVTVSSSDPYNKTEPETVYNEAEKCVPETGGQEGFTITTTRTRTNGSASLPTDKLTWTYRPWNEVICGEDPDKKD</sequence>
<proteinExistence type="predicted"/>
<evidence type="ECO:0000313" key="3">
    <source>
        <dbReference type="EMBL" id="APF40167.1"/>
    </source>
</evidence>
<dbReference type="OrthoDB" id="9813301at2"/>
<dbReference type="AlphaFoldDB" id="A0A1L2ZLU3"/>
<evidence type="ECO:0000313" key="4">
    <source>
        <dbReference type="Proteomes" id="UP000183530"/>
    </source>
</evidence>
<dbReference type="Pfam" id="PF04294">
    <property type="entry name" value="VanW"/>
    <property type="match status" value="1"/>
</dbReference>
<dbReference type="InterPro" id="IPR052913">
    <property type="entry name" value="Glycopeptide_resist_protein"/>
</dbReference>